<protein>
    <submittedName>
        <fullName evidence="1">Uncharacterized protein</fullName>
    </submittedName>
</protein>
<organism evidence="1 2">
    <name type="scientific">Odinarchaeota yellowstonii (strain LCB_4)</name>
    <dbReference type="NCBI Taxonomy" id="1841599"/>
    <lineage>
        <taxon>Archaea</taxon>
        <taxon>Promethearchaeati</taxon>
        <taxon>Candidatus Odinarchaeota</taxon>
        <taxon>Candidatus Odinarchaeia</taxon>
        <taxon>Candidatus Odinarchaeales</taxon>
        <taxon>Candidatus Odinarchaeaceae</taxon>
        <taxon>Candidatus Odinarchaeum</taxon>
    </lineage>
</organism>
<sequence>MSKRVVFRFEGDFKPNIGGELEILEWRVIRDGLPLEALKLVDKDSQRIFTSRTIDVELLNPVDKSVVKGRVVGVKEKFNVKTQTPIILFEVELEE</sequence>
<gene>
    <name evidence="1" type="ORF">OdinLCB4_001820</name>
</gene>
<accession>A0AAF0IBS1</accession>
<evidence type="ECO:0000313" key="2">
    <source>
        <dbReference type="Proteomes" id="UP000186851"/>
    </source>
</evidence>
<name>A0AAF0IBS1_ODILC</name>
<dbReference type="KEGG" id="oyw:OdinLCB4_001820"/>
<dbReference type="AlphaFoldDB" id="A0AAF0IBS1"/>
<proteinExistence type="predicted"/>
<reference evidence="1" key="2">
    <citation type="journal article" date="2022" name="Nat. Microbiol.">
        <title>A closed Candidatus Odinarchaeum chromosome exposes Asgard archaeal viruses.</title>
        <authorList>
            <person name="Tamarit D."/>
            <person name="Caceres E.F."/>
            <person name="Krupovic M."/>
            <person name="Nijland R."/>
            <person name="Eme L."/>
            <person name="Robinson N.P."/>
            <person name="Ettema T.J.G."/>
        </authorList>
    </citation>
    <scope>NUCLEOTIDE SEQUENCE</scope>
    <source>
        <strain evidence="1">LCB_4</strain>
    </source>
</reference>
<dbReference type="EMBL" id="CP091871">
    <property type="protein sequence ID" value="WEU40690.1"/>
    <property type="molecule type" value="Genomic_DNA"/>
</dbReference>
<evidence type="ECO:0000313" key="1">
    <source>
        <dbReference type="EMBL" id="WEU40690.1"/>
    </source>
</evidence>
<reference evidence="1" key="1">
    <citation type="journal article" date="2017" name="Nature">
        <title>Asgard archaea illuminate the origin of eukaryotic cellular complexity.</title>
        <authorList>
            <person name="Zaremba-Niedzwiedzka K."/>
            <person name="Caceres E.F."/>
            <person name="Saw J.H."/>
            <person name="Backstrom D."/>
            <person name="Juzokaite L."/>
            <person name="Vancaester E."/>
            <person name="Seitz K.W."/>
            <person name="Anantharaman K."/>
            <person name="Starnawski P."/>
            <person name="Kjeldsen K.U."/>
            <person name="Scott M.B."/>
            <person name="Nunoura T."/>
            <person name="Banfield J.F."/>
            <person name="Schramm A."/>
            <person name="Baker B.J."/>
            <person name="Spang A."/>
            <person name="Ettema T.J.G."/>
        </authorList>
    </citation>
    <scope>NUCLEOTIDE SEQUENCE</scope>
    <source>
        <strain evidence="1">LCB_4</strain>
    </source>
</reference>
<dbReference type="Proteomes" id="UP000186851">
    <property type="component" value="Chromosome"/>
</dbReference>